<evidence type="ECO:0000256" key="8">
    <source>
        <dbReference type="SAM" id="Phobius"/>
    </source>
</evidence>
<feature type="domain" description="TMEM131L fifth Ig-like" evidence="11">
    <location>
        <begin position="875"/>
        <end position="939"/>
    </location>
</feature>
<reference evidence="12" key="1">
    <citation type="submission" date="2018-01" db="EMBL/GenBank/DDBJ databases">
        <authorList>
            <person name="Mao J.F."/>
        </authorList>
    </citation>
    <scope>NUCLEOTIDE SEQUENCE</scope>
    <source>
        <strain evidence="12">Huo1</strain>
        <tissue evidence="12">Leaf</tissue>
    </source>
</reference>
<comment type="caution">
    <text evidence="12">The sequence shown here is derived from an EMBL/GenBank/DDBJ whole genome shotgun (WGS) entry which is preliminary data.</text>
</comment>
<evidence type="ECO:0000259" key="10">
    <source>
        <dbReference type="Pfam" id="PF24474"/>
    </source>
</evidence>
<evidence type="ECO:0008006" key="14">
    <source>
        <dbReference type="Google" id="ProtNLM"/>
    </source>
</evidence>
<dbReference type="Proteomes" id="UP000298416">
    <property type="component" value="Unassembled WGS sequence"/>
</dbReference>
<dbReference type="EMBL" id="PNBA02000006">
    <property type="protein sequence ID" value="KAG6421006.1"/>
    <property type="molecule type" value="Genomic_DNA"/>
</dbReference>
<evidence type="ECO:0000259" key="11">
    <source>
        <dbReference type="Pfam" id="PF24501"/>
    </source>
</evidence>
<dbReference type="PANTHER" id="PTHR22050">
    <property type="entry name" value="RW1 PROTEIN HOMOLOG"/>
    <property type="match status" value="1"/>
</dbReference>
<feature type="compositionally biased region" description="Basic residues" evidence="7">
    <location>
        <begin position="1074"/>
        <end position="1084"/>
    </location>
</feature>
<evidence type="ECO:0000256" key="4">
    <source>
        <dbReference type="ARBA" id="ARBA00022729"/>
    </source>
</evidence>
<feature type="compositionally biased region" description="Basic and acidic residues" evidence="7">
    <location>
        <begin position="1141"/>
        <end position="1160"/>
    </location>
</feature>
<dbReference type="PANTHER" id="PTHR22050:SF0">
    <property type="entry name" value="TRANSMEMBRANE PROTEIN 131 HOMOLOG"/>
    <property type="match status" value="1"/>
</dbReference>
<feature type="region of interest" description="Disordered" evidence="7">
    <location>
        <begin position="1068"/>
        <end position="1114"/>
    </location>
</feature>
<evidence type="ECO:0000256" key="6">
    <source>
        <dbReference type="ARBA" id="ARBA00023136"/>
    </source>
</evidence>
<dbReference type="InterPro" id="IPR039877">
    <property type="entry name" value="TMEM131-like"/>
</dbReference>
<feature type="transmembrane region" description="Helical" evidence="8">
    <location>
        <begin position="935"/>
        <end position="958"/>
    </location>
</feature>
<evidence type="ECO:0000256" key="1">
    <source>
        <dbReference type="ARBA" id="ARBA00004479"/>
    </source>
</evidence>
<evidence type="ECO:0000256" key="3">
    <source>
        <dbReference type="ARBA" id="ARBA00022692"/>
    </source>
</evidence>
<keyword evidence="5 8" id="KW-1133">Transmembrane helix</keyword>
<accession>A0A8X8Y0S4</accession>
<dbReference type="Pfam" id="PF12371">
    <property type="entry name" value="TMEM131_like_N"/>
    <property type="match status" value="1"/>
</dbReference>
<comment type="subcellular location">
    <subcellularLocation>
        <location evidence="1">Membrane</location>
        <topology evidence="1">Single-pass type I membrane protein</topology>
    </subcellularLocation>
</comment>
<feature type="region of interest" description="Disordered" evidence="7">
    <location>
        <begin position="1132"/>
        <end position="1182"/>
    </location>
</feature>
<gene>
    <name evidence="12" type="ORF">SASPL_117553</name>
</gene>
<reference evidence="12" key="2">
    <citation type="submission" date="2020-08" db="EMBL/GenBank/DDBJ databases">
        <title>Plant Genome Project.</title>
        <authorList>
            <person name="Zhang R.-G."/>
        </authorList>
    </citation>
    <scope>NUCLEOTIDE SEQUENCE</scope>
    <source>
        <strain evidence="12">Huo1</strain>
        <tissue evidence="12">Leaf</tissue>
    </source>
</reference>
<evidence type="ECO:0000313" key="12">
    <source>
        <dbReference type="EMBL" id="KAG6421006.1"/>
    </source>
</evidence>
<evidence type="ECO:0000256" key="2">
    <source>
        <dbReference type="ARBA" id="ARBA00006682"/>
    </source>
</evidence>
<feature type="compositionally biased region" description="Low complexity" evidence="7">
    <location>
        <begin position="1095"/>
        <end position="1114"/>
    </location>
</feature>
<dbReference type="InterPro" id="IPR056001">
    <property type="entry name" value="DUF7579"/>
</dbReference>
<evidence type="ECO:0000256" key="5">
    <source>
        <dbReference type="ARBA" id="ARBA00022989"/>
    </source>
</evidence>
<protein>
    <recommendedName>
        <fullName evidence="14">Transmembrane protein 131</fullName>
    </recommendedName>
</protein>
<evidence type="ECO:0000256" key="7">
    <source>
        <dbReference type="SAM" id="MobiDB-lite"/>
    </source>
</evidence>
<proteinExistence type="inferred from homology"/>
<comment type="similarity">
    <text evidence="2">Belongs to the TMEM131 family.</text>
</comment>
<feature type="domain" description="Transmembrane protein 131-like N-terminal" evidence="9">
    <location>
        <begin position="263"/>
        <end position="346"/>
    </location>
</feature>
<dbReference type="GO" id="GO:0016020">
    <property type="term" value="C:membrane"/>
    <property type="evidence" value="ECO:0007669"/>
    <property type="project" value="UniProtKB-SubCell"/>
</dbReference>
<dbReference type="InterPro" id="IPR022113">
    <property type="entry name" value="TMEM131L_N"/>
</dbReference>
<keyword evidence="6 8" id="KW-0472">Membrane</keyword>
<dbReference type="InterPro" id="IPR055437">
    <property type="entry name" value="TMEM131L_Ig_5"/>
</dbReference>
<keyword evidence="4" id="KW-0732">Signal</keyword>
<keyword evidence="13" id="KW-1185">Reference proteome</keyword>
<keyword evidence="3 8" id="KW-0812">Transmembrane</keyword>
<dbReference type="Pfam" id="PF24474">
    <property type="entry name" value="DUF7579"/>
    <property type="match status" value="1"/>
</dbReference>
<feature type="transmembrane region" description="Helical" evidence="8">
    <location>
        <begin position="970"/>
        <end position="989"/>
    </location>
</feature>
<dbReference type="Pfam" id="PF24501">
    <property type="entry name" value="Ig_TMEM131L_5"/>
    <property type="match status" value="1"/>
</dbReference>
<evidence type="ECO:0000313" key="13">
    <source>
        <dbReference type="Proteomes" id="UP000298416"/>
    </source>
</evidence>
<sequence length="1294" mass="142972">MGRTMARTIGIGRAILRALSIGRDDRPRPIVQIVSQALMIEARRQQLSSMFYLRGLCGCAKDLHVLVVLLCATFFLASCDRCSLNEAERQIEIDRCKPYTANSHTSFLGIFDGDFSSLASRNAVEQQSLENICPDPNSFCFLSTLSGSSFDEVAIEKDAIDEAYDVKSEGFLPGLKQERSNLSWPSKHSIFKTFAGRVILCSLNEPDDFHGSQSEDSTNNGQNMDVSSCMSTLFDHGTHMSKSGDNAEGVNSVIWDSVSRPPVEVRPFLLDWGQKNLYYPSVAFLMVKNVHSDSVLTVHYPYSSNSQFYPCNFNEMFLAPGEIESICFTFFPRNLGQSTAQIVLQTSFGGFVIQAKGFAVDSPYFVKPLDGFNISSNGRWRKNLSLFNPYGEALYVEEITAWISISSGNNSCLSKAVCSARSMLGSSEQGILRRKEWLDVGSTDSRLPEISIRPHKNWEVPSQITESIMELEISDLFEGKIVGAFCLQLVKSSASEIETVVVPFEAEFMLSPALDTDYISVSLEAFVPSDTSAPVVALSVRNDGPHVLRVIKVREVGDSADNFQVKFVEGLVLFPKCVTQVAVISYRAIHEVDMSHMTCNLLVQINDTRSSQIEISCIDVINVFAGQKLDSTTIYAREMTNVVGVKGRKKSFDNDVHLPTGVKAVDRRQADDLVLSIWKSQASASFMSVLDDDEFLFPTVEVGNHCSEWIAVKNPSNQPILVQLILNSGEVIDNCRTDEMHLQPSSSSIIVGNKSIAPTKYGFSIAKDGLTEALIHPYGSASFGPVLFQPSVRCEWRSSALIRNNLSGVEWLPLRGFGGSVSLVLLEGSDSVRSLEFKMNFPSQLNFSSPETLHPTEGKKSMCSYPLIKEVYAKNMGDFPLEVVRIGVSGSDCGLDGFLVLNCKGFTLTPGESVMLQIFYQSDFSMATIQRDLELSLAAGVLVIPMRASLPMLLLNFCKRSTFWMRLKKIMVLIFFAASLLFLLLHLLIPRSTAFTYHNMKNGKKSYAGSVVNYLSMRLKKKTNAAMPPNMNGYEGSIVGEEALLLGSAAGVGNSEIQAESDSRCLTVRIGKEKGRRRRKKKTSGMRVPGFFEVSSSQSSNSTPTSPLSPATSLTPKRSWLVSLDINQPVEVRNPFSEPSDQQHDKREHSEPPKKLDSTRKVAASTSTISPQARAPGTKLNNHKISEPGAMIAGPQTLMTNSLLKPCSRIKHKNISQDSSVLRKNFSFRKSSFTRMIYSDDLAILLLYAENVEADNDPGSCPEQSYYSRSSYVRREAILNLVSQSSEDGRLPES</sequence>
<feature type="domain" description="DUF7579" evidence="10">
    <location>
        <begin position="518"/>
        <end position="627"/>
    </location>
</feature>
<name>A0A8X8Y0S4_SALSN</name>
<evidence type="ECO:0000259" key="9">
    <source>
        <dbReference type="Pfam" id="PF12371"/>
    </source>
</evidence>
<organism evidence="12">
    <name type="scientific">Salvia splendens</name>
    <name type="common">Scarlet sage</name>
    <dbReference type="NCBI Taxonomy" id="180675"/>
    <lineage>
        <taxon>Eukaryota</taxon>
        <taxon>Viridiplantae</taxon>
        <taxon>Streptophyta</taxon>
        <taxon>Embryophyta</taxon>
        <taxon>Tracheophyta</taxon>
        <taxon>Spermatophyta</taxon>
        <taxon>Magnoliopsida</taxon>
        <taxon>eudicotyledons</taxon>
        <taxon>Gunneridae</taxon>
        <taxon>Pentapetalae</taxon>
        <taxon>asterids</taxon>
        <taxon>lamiids</taxon>
        <taxon>Lamiales</taxon>
        <taxon>Lamiaceae</taxon>
        <taxon>Nepetoideae</taxon>
        <taxon>Mentheae</taxon>
        <taxon>Salviinae</taxon>
        <taxon>Salvia</taxon>
        <taxon>Salvia subgen. Calosphace</taxon>
        <taxon>core Calosphace</taxon>
    </lineage>
</organism>